<dbReference type="InterPro" id="IPR001245">
    <property type="entry name" value="Ser-Thr/Tyr_kinase_cat_dom"/>
</dbReference>
<evidence type="ECO:0000256" key="7">
    <source>
        <dbReference type="SAM" id="MobiDB-lite"/>
    </source>
</evidence>
<proteinExistence type="predicted"/>
<feature type="coiled-coil region" evidence="6">
    <location>
        <begin position="738"/>
        <end position="776"/>
    </location>
</feature>
<dbReference type="GO" id="GO:0007254">
    <property type="term" value="P:JNK cascade"/>
    <property type="evidence" value="ECO:0007669"/>
    <property type="project" value="TreeGrafter"/>
</dbReference>
<organism evidence="9 10">
    <name type="scientific">Rhizophagus clarus</name>
    <dbReference type="NCBI Taxonomy" id="94130"/>
    <lineage>
        <taxon>Eukaryota</taxon>
        <taxon>Fungi</taxon>
        <taxon>Fungi incertae sedis</taxon>
        <taxon>Mucoromycota</taxon>
        <taxon>Glomeromycotina</taxon>
        <taxon>Glomeromycetes</taxon>
        <taxon>Glomerales</taxon>
        <taxon>Glomeraceae</taxon>
        <taxon>Rhizophagus</taxon>
    </lineage>
</organism>
<dbReference type="Proteomes" id="UP000247702">
    <property type="component" value="Unassembled WGS sequence"/>
</dbReference>
<feature type="compositionally biased region" description="Low complexity" evidence="7">
    <location>
        <begin position="672"/>
        <end position="684"/>
    </location>
</feature>
<dbReference type="AlphaFoldDB" id="A0A2Z6Q1T7"/>
<keyword evidence="2" id="KW-0808">Transferase</keyword>
<dbReference type="SUPFAM" id="SSF56112">
    <property type="entry name" value="Protein kinase-like (PK-like)"/>
    <property type="match status" value="1"/>
</dbReference>
<keyword evidence="1" id="KW-0723">Serine/threonine-protein kinase</keyword>
<evidence type="ECO:0000256" key="4">
    <source>
        <dbReference type="ARBA" id="ARBA00022777"/>
    </source>
</evidence>
<dbReference type="GO" id="GO:0004709">
    <property type="term" value="F:MAP kinase kinase kinase activity"/>
    <property type="evidence" value="ECO:0007669"/>
    <property type="project" value="TreeGrafter"/>
</dbReference>
<evidence type="ECO:0000256" key="5">
    <source>
        <dbReference type="ARBA" id="ARBA00022840"/>
    </source>
</evidence>
<keyword evidence="6" id="KW-0175">Coiled coil</keyword>
<reference evidence="9 10" key="1">
    <citation type="submission" date="2017-11" db="EMBL/GenBank/DDBJ databases">
        <title>The genome of Rhizophagus clarus HR1 reveals common genetic basis of auxotrophy among arbuscular mycorrhizal fungi.</title>
        <authorList>
            <person name="Kobayashi Y."/>
        </authorList>
    </citation>
    <scope>NUCLEOTIDE SEQUENCE [LARGE SCALE GENOMIC DNA]</scope>
    <source>
        <strain evidence="9 10">HR1</strain>
    </source>
</reference>
<sequence>MCSNCYLISSGWTKSNFTNKSVPILYLPWWDASNKIYVGCRYCLTTNIIFGITDQTLCKKCKRISNIDINITNISSGNHNINEFLFSTRANTDTYDEIANYSNDMKKTFDPLNVYGFIEYCGLQNVSSKRTMEWIPYSQISNLKKIAEGGFGVIYKAIWLNKTPIAVKRFLNSQVISKNFLNETIHNENFIHRDFHSGNILSLRDGHKKWVIGDLGLSQPANDSSNNEIYGVIPYIAPEIFKGAAFSKESDIYSMGMVMWELTTGCKPFSKVEHDIGLILKIIDGKRPEITIDTPECFAILMKSCWNTDPLKRPSITEIKETVDKWYYICKENYGIFVRAEIERSKLVYSNRIGLESNKKQHPGVVYTSRSLSSFISQVSSLNSSTISEQDNTKSNSKLESAIFNPSTSSSINSSSDNSVYISNDLDFDIDTDTQRSSKVEINPHPNIFYTSIPLSALISDIIVLFLALVKIHPQYNITHYIKSVLARWPFGRLAVAKTAKKVLAAAICLIAYTAFLYDNSRIIPVKTLEAFASKQHPKVKADFEHAYTLCMLNFIFEKVEIFKNNSMFYGKNNEDPVEVIKEYKKNARHKLTHGIVNENGRWSDIAPQNLSLISCKVVERGNYKEVYMEREKLNKEIARRWMNEGVIELPPKRKCYDTVTNNKSTEESENISKSIPSTTPTTPVVERPIFERPVFGTSFFKPSIVTVPTSAAVSTATSSVMTTTIPMTMIPTTMQQQQQHQLQLQQLQQQHQSQLQQLHQQYQQQLQQQQQQQQELLPKQHDKLICLYCKKDHWLHSCPSIPENYKGYCVHCWQSNNHVAKDCKNKKSKEPWRLKSCK</sequence>
<keyword evidence="4" id="KW-0418">Kinase</keyword>
<evidence type="ECO:0000256" key="6">
    <source>
        <dbReference type="SAM" id="Coils"/>
    </source>
</evidence>
<evidence type="ECO:0000256" key="2">
    <source>
        <dbReference type="ARBA" id="ARBA00022679"/>
    </source>
</evidence>
<name>A0A2Z6Q1T7_9GLOM</name>
<evidence type="ECO:0000256" key="3">
    <source>
        <dbReference type="ARBA" id="ARBA00022741"/>
    </source>
</evidence>
<gene>
    <name evidence="9" type="ORF">RclHR1_10120005</name>
</gene>
<evidence type="ECO:0000256" key="1">
    <source>
        <dbReference type="ARBA" id="ARBA00022527"/>
    </source>
</evidence>
<dbReference type="EMBL" id="BEXD01000017">
    <property type="protein sequence ID" value="GBB83405.1"/>
    <property type="molecule type" value="Genomic_DNA"/>
</dbReference>
<feature type="region of interest" description="Disordered" evidence="7">
    <location>
        <begin position="663"/>
        <end position="684"/>
    </location>
</feature>
<protein>
    <recommendedName>
        <fullName evidence="8">Protein kinase domain-containing protein</fullName>
    </recommendedName>
</protein>
<comment type="caution">
    <text evidence="9">The sequence shown here is derived from an EMBL/GenBank/DDBJ whole genome shotgun (WGS) entry which is preliminary data.</text>
</comment>
<keyword evidence="5" id="KW-0067">ATP-binding</keyword>
<evidence type="ECO:0000259" key="8">
    <source>
        <dbReference type="PROSITE" id="PS50011"/>
    </source>
</evidence>
<keyword evidence="3" id="KW-0547">Nucleotide-binding</keyword>
<keyword evidence="10" id="KW-1185">Reference proteome</keyword>
<accession>A0A2Z6Q1T7</accession>
<dbReference type="InterPro" id="IPR011009">
    <property type="entry name" value="Kinase-like_dom_sf"/>
</dbReference>
<dbReference type="Pfam" id="PF07714">
    <property type="entry name" value="PK_Tyr_Ser-Thr"/>
    <property type="match status" value="1"/>
</dbReference>
<dbReference type="GO" id="GO:0005524">
    <property type="term" value="F:ATP binding"/>
    <property type="evidence" value="ECO:0007669"/>
    <property type="project" value="UniProtKB-KW"/>
</dbReference>
<feature type="domain" description="Protein kinase" evidence="8">
    <location>
        <begin position="1"/>
        <end position="327"/>
    </location>
</feature>
<evidence type="ECO:0000313" key="10">
    <source>
        <dbReference type="Proteomes" id="UP000247702"/>
    </source>
</evidence>
<dbReference type="PANTHER" id="PTHR46716">
    <property type="entry name" value="MITOGEN-ACTIVATED PROTEIN KINASE KINASE KINASE 7"/>
    <property type="match status" value="1"/>
</dbReference>
<dbReference type="PROSITE" id="PS50011">
    <property type="entry name" value="PROTEIN_KINASE_DOM"/>
    <property type="match status" value="1"/>
</dbReference>
<dbReference type="PANTHER" id="PTHR46716:SF1">
    <property type="entry name" value="MITOGEN-ACTIVATED PROTEIN KINASE KINASE KINASE 7"/>
    <property type="match status" value="1"/>
</dbReference>
<evidence type="ECO:0000313" key="9">
    <source>
        <dbReference type="EMBL" id="GBB83405.1"/>
    </source>
</evidence>
<dbReference type="Gene3D" id="1.10.510.10">
    <property type="entry name" value="Transferase(Phosphotransferase) domain 1"/>
    <property type="match status" value="2"/>
</dbReference>
<dbReference type="GO" id="GO:0006955">
    <property type="term" value="P:immune response"/>
    <property type="evidence" value="ECO:0007669"/>
    <property type="project" value="TreeGrafter"/>
</dbReference>
<dbReference type="InterPro" id="IPR000719">
    <property type="entry name" value="Prot_kinase_dom"/>
</dbReference>